<accession>A0A327QE27</accession>
<dbReference type="AlphaFoldDB" id="A0A327QE27"/>
<dbReference type="PROSITE" id="PS51585">
    <property type="entry name" value="SAM_MT_TPMT"/>
    <property type="match status" value="1"/>
</dbReference>
<dbReference type="CDD" id="cd02440">
    <property type="entry name" value="AdoMet_MTases"/>
    <property type="match status" value="1"/>
</dbReference>
<reference evidence="5 6" key="1">
    <citation type="submission" date="2018-06" db="EMBL/GenBank/DDBJ databases">
        <title>Genomic Encyclopedia of Archaeal and Bacterial Type Strains, Phase II (KMG-II): from individual species to whole genera.</title>
        <authorList>
            <person name="Goeker M."/>
        </authorList>
    </citation>
    <scope>NUCLEOTIDE SEQUENCE [LARGE SCALE GENOMIC DNA]</scope>
    <source>
        <strain evidence="5 6">DSM 23857</strain>
    </source>
</reference>
<dbReference type="InterPro" id="IPR029063">
    <property type="entry name" value="SAM-dependent_MTases_sf"/>
</dbReference>
<dbReference type="InterPro" id="IPR008854">
    <property type="entry name" value="TPMT"/>
</dbReference>
<comment type="caution">
    <text evidence="5">The sequence shown here is derived from an EMBL/GenBank/DDBJ whole genome shotgun (WGS) entry which is preliminary data.</text>
</comment>
<evidence type="ECO:0000256" key="2">
    <source>
        <dbReference type="ARBA" id="ARBA00022603"/>
    </source>
</evidence>
<evidence type="ECO:0000313" key="6">
    <source>
        <dbReference type="Proteomes" id="UP000249547"/>
    </source>
</evidence>
<dbReference type="OrthoDB" id="9778208at2"/>
<dbReference type="PANTHER" id="PTHR32183">
    <property type="match status" value="1"/>
</dbReference>
<gene>
    <name evidence="5" type="ORF">LX64_04450</name>
</gene>
<dbReference type="PANTHER" id="PTHR32183:SF6">
    <property type="entry name" value="CYSTEINE SULFINATE DESULFINASE_CYSTEINE DESULFURASE AND RELATED ENZYMES"/>
    <property type="match status" value="1"/>
</dbReference>
<dbReference type="Gene3D" id="3.40.50.150">
    <property type="entry name" value="Vaccinia Virus protein VP39"/>
    <property type="match status" value="1"/>
</dbReference>
<dbReference type="Pfam" id="PF05724">
    <property type="entry name" value="TPMT"/>
    <property type="match status" value="1"/>
</dbReference>
<dbReference type="RefSeq" id="WP_111599838.1">
    <property type="nucleotide sequence ID" value="NZ_QLLL01000009.1"/>
</dbReference>
<evidence type="ECO:0000313" key="5">
    <source>
        <dbReference type="EMBL" id="RAI99896.1"/>
    </source>
</evidence>
<evidence type="ECO:0000256" key="4">
    <source>
        <dbReference type="ARBA" id="ARBA00022691"/>
    </source>
</evidence>
<keyword evidence="1" id="KW-0597">Phosphoprotein</keyword>
<dbReference type="Proteomes" id="UP000249547">
    <property type="component" value="Unassembled WGS sequence"/>
</dbReference>
<dbReference type="GO" id="GO:0032259">
    <property type="term" value="P:methylation"/>
    <property type="evidence" value="ECO:0007669"/>
    <property type="project" value="UniProtKB-KW"/>
</dbReference>
<evidence type="ECO:0000256" key="1">
    <source>
        <dbReference type="ARBA" id="ARBA00022553"/>
    </source>
</evidence>
<evidence type="ECO:0000256" key="3">
    <source>
        <dbReference type="ARBA" id="ARBA00022679"/>
    </source>
</evidence>
<keyword evidence="2 5" id="KW-0489">Methyltransferase</keyword>
<keyword evidence="3 5" id="KW-0808">Transferase</keyword>
<keyword evidence="4" id="KW-0949">S-adenosyl-L-methionine</keyword>
<protein>
    <submittedName>
        <fullName evidence="5">Thiopurine S-methyltransferase</fullName>
    </submittedName>
</protein>
<dbReference type="EMBL" id="QLLL01000009">
    <property type="protein sequence ID" value="RAI99896.1"/>
    <property type="molecule type" value="Genomic_DNA"/>
</dbReference>
<organism evidence="5 6">
    <name type="scientific">Chitinophaga skermanii</name>
    <dbReference type="NCBI Taxonomy" id="331697"/>
    <lineage>
        <taxon>Bacteria</taxon>
        <taxon>Pseudomonadati</taxon>
        <taxon>Bacteroidota</taxon>
        <taxon>Chitinophagia</taxon>
        <taxon>Chitinophagales</taxon>
        <taxon>Chitinophagaceae</taxon>
        <taxon>Chitinophaga</taxon>
    </lineage>
</organism>
<name>A0A327QE27_9BACT</name>
<dbReference type="GO" id="GO:0008757">
    <property type="term" value="F:S-adenosylmethionine-dependent methyltransferase activity"/>
    <property type="evidence" value="ECO:0007669"/>
    <property type="project" value="InterPro"/>
</dbReference>
<sequence>MSGTLDKHYWNERYRTGDIGWDMGRVSPPLEAFINQYPHLNARILIPGGGNSYEAKYLWDKGFTDITVVDISDALVLNLKRKYRETGINFIAGDFFRHDGEYDLILEQTFLSAIDPALRERYAQKMHQLLWLNGRFVGVIFKKNFEQPGPPFGGSVKDYRRLFEPYFNFHIFAPCINSHPARQGNELFFSFRKREKIITSPRGHYFR</sequence>
<proteinExistence type="predicted"/>
<keyword evidence="6" id="KW-1185">Reference proteome</keyword>
<dbReference type="SUPFAM" id="SSF53335">
    <property type="entry name" value="S-adenosyl-L-methionine-dependent methyltransferases"/>
    <property type="match status" value="1"/>
</dbReference>